<dbReference type="SMART" id="SM00421">
    <property type="entry name" value="HTH_LUXR"/>
    <property type="match status" value="1"/>
</dbReference>
<evidence type="ECO:0000313" key="2">
    <source>
        <dbReference type="EMBL" id="MEI5996582.1"/>
    </source>
</evidence>
<reference evidence="2 3" key="1">
    <citation type="journal article" date="2022" name="Arch. Microbiol.">
        <title>Paraburkholderia bengalensis sp. nov. isolated from roots of Oryza sativa, IR64.</title>
        <authorList>
            <person name="Nag P."/>
            <person name="Mondal N."/>
            <person name="Sarkar J."/>
            <person name="Das S."/>
        </authorList>
    </citation>
    <scope>NUCLEOTIDE SEQUENCE [LARGE SCALE GENOMIC DNA]</scope>
    <source>
        <strain evidence="2 3">IR64_4_BI</strain>
    </source>
</reference>
<name>A0ABU8ILW4_9BURK</name>
<dbReference type="RefSeq" id="WP_336597002.1">
    <property type="nucleotide sequence ID" value="NZ_JACFYJ010000005.1"/>
</dbReference>
<dbReference type="SUPFAM" id="SSF46894">
    <property type="entry name" value="C-terminal effector domain of the bipartite response regulators"/>
    <property type="match status" value="1"/>
</dbReference>
<evidence type="ECO:0000313" key="3">
    <source>
        <dbReference type="Proteomes" id="UP001386437"/>
    </source>
</evidence>
<dbReference type="InterPro" id="IPR036388">
    <property type="entry name" value="WH-like_DNA-bd_sf"/>
</dbReference>
<comment type="caution">
    <text evidence="2">The sequence shown here is derived from an EMBL/GenBank/DDBJ whole genome shotgun (WGS) entry which is preliminary data.</text>
</comment>
<accession>A0ABU8ILW4</accession>
<sequence length="366" mass="41126">MSSKHAALAGHVRRLCSLGVEPHVVIPHVVESVRAMVGAEFGMFFYADEHYAMVDVFSQNDATYAAMPQYLSQIHNTDEEARVMGVDFSHAMRRGRGYENSQRVDGRLLKSIIYNELWRPLQIRYSLELTAFDGERGRGSLTLQRAPNTRPFSDSDSASIRPLSRHIAHALACPTVRHLHHWENGRSSIIVADDMGKVVMQNAVGSRLLALASGETSGLAHNARIPEWLTPLIANFNRIWRGGNAAPPAYERFNAAGRFAFKAYRFDGANAIADRALIAIYVEHFPPLAFEIETLGFQLGLSERQRQLCTHLLLERSHAEIARLMGIRENTVIDHVRKIYGKFDVHSQGQLKAVFRNAYSHAEREA</sequence>
<dbReference type="Proteomes" id="UP001386437">
    <property type="component" value="Unassembled WGS sequence"/>
</dbReference>
<proteinExistence type="predicted"/>
<dbReference type="EMBL" id="JACFYJ010000005">
    <property type="protein sequence ID" value="MEI5996582.1"/>
    <property type="molecule type" value="Genomic_DNA"/>
</dbReference>
<dbReference type="InterPro" id="IPR000792">
    <property type="entry name" value="Tscrpt_reg_LuxR_C"/>
</dbReference>
<dbReference type="InterPro" id="IPR016032">
    <property type="entry name" value="Sig_transdc_resp-reg_C-effctor"/>
</dbReference>
<keyword evidence="3" id="KW-1185">Reference proteome</keyword>
<feature type="domain" description="HTH luxR-type" evidence="1">
    <location>
        <begin position="298"/>
        <end position="355"/>
    </location>
</feature>
<evidence type="ECO:0000259" key="1">
    <source>
        <dbReference type="SMART" id="SM00421"/>
    </source>
</evidence>
<gene>
    <name evidence="2" type="ORF">H3V53_04995</name>
</gene>
<dbReference type="Pfam" id="PF00196">
    <property type="entry name" value="GerE"/>
    <property type="match status" value="1"/>
</dbReference>
<organism evidence="2 3">
    <name type="scientific">Paraburkholderia bengalensis</name>
    <dbReference type="NCBI Taxonomy" id="2747562"/>
    <lineage>
        <taxon>Bacteria</taxon>
        <taxon>Pseudomonadati</taxon>
        <taxon>Pseudomonadota</taxon>
        <taxon>Betaproteobacteria</taxon>
        <taxon>Burkholderiales</taxon>
        <taxon>Burkholderiaceae</taxon>
        <taxon>Paraburkholderia</taxon>
    </lineage>
</organism>
<dbReference type="Gene3D" id="1.10.10.10">
    <property type="entry name" value="Winged helix-like DNA-binding domain superfamily/Winged helix DNA-binding domain"/>
    <property type="match status" value="1"/>
</dbReference>
<protein>
    <submittedName>
        <fullName evidence="2">LuxR family transcriptional regulator</fullName>
    </submittedName>
</protein>